<dbReference type="InterPro" id="IPR002293">
    <property type="entry name" value="AA/rel_permease1"/>
</dbReference>
<feature type="transmembrane region" description="Helical" evidence="5">
    <location>
        <begin position="7"/>
        <end position="27"/>
    </location>
</feature>
<feature type="transmembrane region" description="Helical" evidence="5">
    <location>
        <begin position="353"/>
        <end position="375"/>
    </location>
</feature>
<feature type="transmembrane region" description="Helical" evidence="5">
    <location>
        <begin position="396"/>
        <end position="414"/>
    </location>
</feature>
<keyword evidence="4 5" id="KW-0472">Membrane</keyword>
<gene>
    <name evidence="6" type="ORF">TRIP_D80002</name>
</gene>
<feature type="transmembrane region" description="Helical" evidence="5">
    <location>
        <begin position="328"/>
        <end position="347"/>
    </location>
</feature>
<evidence type="ECO:0000256" key="4">
    <source>
        <dbReference type="ARBA" id="ARBA00023136"/>
    </source>
</evidence>
<reference evidence="6" key="1">
    <citation type="submission" date="2018-07" db="EMBL/GenBank/DDBJ databases">
        <authorList>
            <consortium name="Genoscope - CEA"/>
            <person name="William W."/>
        </authorList>
    </citation>
    <scope>NUCLEOTIDE SEQUENCE</scope>
    <source>
        <strain evidence="6">IK1</strain>
    </source>
</reference>
<evidence type="ECO:0000256" key="2">
    <source>
        <dbReference type="ARBA" id="ARBA00022692"/>
    </source>
</evidence>
<feature type="transmembrane region" description="Helical" evidence="5">
    <location>
        <begin position="155"/>
        <end position="175"/>
    </location>
</feature>
<dbReference type="PANTHER" id="PTHR11785:SF512">
    <property type="entry name" value="SOBREMESA, ISOFORM B"/>
    <property type="match status" value="1"/>
</dbReference>
<feature type="transmembrane region" description="Helical" evidence="5">
    <location>
        <begin position="233"/>
        <end position="252"/>
    </location>
</feature>
<dbReference type="PANTHER" id="PTHR11785">
    <property type="entry name" value="AMINO ACID TRANSPORTER"/>
    <property type="match status" value="1"/>
</dbReference>
<evidence type="ECO:0000313" key="6">
    <source>
        <dbReference type="EMBL" id="VBB48730.1"/>
    </source>
</evidence>
<dbReference type="EMBL" id="UPXZ01000045">
    <property type="protein sequence ID" value="VBB48730.1"/>
    <property type="molecule type" value="Genomic_DNA"/>
</dbReference>
<organism evidence="6">
    <name type="scientific">uncultured Paludibacter sp</name>
    <dbReference type="NCBI Taxonomy" id="497635"/>
    <lineage>
        <taxon>Bacteria</taxon>
        <taxon>Pseudomonadati</taxon>
        <taxon>Bacteroidota</taxon>
        <taxon>Bacteroidia</taxon>
        <taxon>Bacteroidales</taxon>
        <taxon>Paludibacteraceae</taxon>
        <taxon>Paludibacter</taxon>
        <taxon>environmental samples</taxon>
    </lineage>
</organism>
<feature type="transmembrane region" description="Helical" evidence="5">
    <location>
        <begin position="122"/>
        <end position="143"/>
    </location>
</feature>
<evidence type="ECO:0000256" key="5">
    <source>
        <dbReference type="SAM" id="Phobius"/>
    </source>
</evidence>
<feature type="transmembrane region" description="Helical" evidence="5">
    <location>
        <begin position="285"/>
        <end position="307"/>
    </location>
</feature>
<keyword evidence="2 5" id="KW-0812">Transmembrane</keyword>
<dbReference type="AlphaFoldDB" id="A0A653AL18"/>
<evidence type="ECO:0000256" key="1">
    <source>
        <dbReference type="ARBA" id="ARBA00004141"/>
    </source>
</evidence>
<dbReference type="PIRSF" id="PIRSF006060">
    <property type="entry name" value="AA_transporter"/>
    <property type="match status" value="1"/>
</dbReference>
<protein>
    <submittedName>
        <fullName evidence="6">Amino acid permease-associated region</fullName>
    </submittedName>
</protein>
<sequence>MMEDKEKLSLFSLTMIVISLIIGMGIFKTPSFIAAKSGTETIFFTAWIVGGIISLFGALTYAEIGQRLPAIGGYYKIFAHCYHPSVGFTVNILILISNAASMGVVTLIGADYVSDLLYGKPSGALFNVLVASSSILLFYGVNLLGLRTSSRTQNFLMLIKIALVLLLISTVFTGIRVEPHGYNDGIVYNAENHSTAFLLIVSLVAVFFTYGGYQQTVNFGGEIKSAKTMHRGILFGILIVLALYLSINYAYVEVIGYEKMKNANAIGALLFEAWFGKIGAKVFDLAMVLSVLAYVNVILLSNPRVMFAMSEDGMLPKIFSFRNSKTGALVPSLTAYAIIAILITFLGKGVDDVLSLSMFLDCIGMATSASALFILRKRNENNAAVTSGFVTKILPVLTALFVLTYFFVATAVVIDKPFAALTGTVLLALFVAVYFIFHKKNKQTT</sequence>
<dbReference type="InterPro" id="IPR050598">
    <property type="entry name" value="AminoAcid_Transporter"/>
</dbReference>
<dbReference type="GO" id="GO:0015179">
    <property type="term" value="F:L-amino acid transmembrane transporter activity"/>
    <property type="evidence" value="ECO:0007669"/>
    <property type="project" value="TreeGrafter"/>
</dbReference>
<dbReference type="GO" id="GO:0016020">
    <property type="term" value="C:membrane"/>
    <property type="evidence" value="ECO:0007669"/>
    <property type="project" value="UniProtKB-SubCell"/>
</dbReference>
<dbReference type="Gene3D" id="1.20.1740.10">
    <property type="entry name" value="Amino acid/polyamine transporter I"/>
    <property type="match status" value="1"/>
</dbReference>
<name>A0A653AL18_9BACT</name>
<feature type="transmembrane region" description="Helical" evidence="5">
    <location>
        <begin position="420"/>
        <end position="437"/>
    </location>
</feature>
<feature type="transmembrane region" description="Helical" evidence="5">
    <location>
        <begin position="42"/>
        <end position="64"/>
    </location>
</feature>
<accession>A0A653AL18</accession>
<feature type="transmembrane region" description="Helical" evidence="5">
    <location>
        <begin position="195"/>
        <end position="213"/>
    </location>
</feature>
<evidence type="ECO:0000256" key="3">
    <source>
        <dbReference type="ARBA" id="ARBA00022989"/>
    </source>
</evidence>
<keyword evidence="3 5" id="KW-1133">Transmembrane helix</keyword>
<feature type="transmembrane region" description="Helical" evidence="5">
    <location>
        <begin position="85"/>
        <end position="110"/>
    </location>
</feature>
<dbReference type="Pfam" id="PF13520">
    <property type="entry name" value="AA_permease_2"/>
    <property type="match status" value="1"/>
</dbReference>
<comment type="subcellular location">
    <subcellularLocation>
        <location evidence="1">Membrane</location>
        <topology evidence="1">Multi-pass membrane protein</topology>
    </subcellularLocation>
</comment>
<proteinExistence type="predicted"/>